<name>A0A2P5EVS1_TREOI</name>
<dbReference type="Proteomes" id="UP000237000">
    <property type="component" value="Unassembled WGS sequence"/>
</dbReference>
<keyword evidence="2" id="KW-1185">Reference proteome</keyword>
<dbReference type="AlphaFoldDB" id="A0A2P5EVS1"/>
<organism evidence="1 2">
    <name type="scientific">Trema orientale</name>
    <name type="common">Charcoal tree</name>
    <name type="synonym">Celtis orientalis</name>
    <dbReference type="NCBI Taxonomy" id="63057"/>
    <lineage>
        <taxon>Eukaryota</taxon>
        <taxon>Viridiplantae</taxon>
        <taxon>Streptophyta</taxon>
        <taxon>Embryophyta</taxon>
        <taxon>Tracheophyta</taxon>
        <taxon>Spermatophyta</taxon>
        <taxon>Magnoliopsida</taxon>
        <taxon>eudicotyledons</taxon>
        <taxon>Gunneridae</taxon>
        <taxon>Pentapetalae</taxon>
        <taxon>rosids</taxon>
        <taxon>fabids</taxon>
        <taxon>Rosales</taxon>
        <taxon>Cannabaceae</taxon>
        <taxon>Trema</taxon>
    </lineage>
</organism>
<accession>A0A2P5EVS1</accession>
<evidence type="ECO:0000313" key="2">
    <source>
        <dbReference type="Proteomes" id="UP000237000"/>
    </source>
</evidence>
<comment type="caution">
    <text evidence="1">The sequence shown here is derived from an EMBL/GenBank/DDBJ whole genome shotgun (WGS) entry which is preliminary data.</text>
</comment>
<proteinExistence type="predicted"/>
<dbReference type="InParanoid" id="A0A2P5EVS1"/>
<dbReference type="EMBL" id="JXTC01000092">
    <property type="protein sequence ID" value="PON89637.1"/>
    <property type="molecule type" value="Genomic_DNA"/>
</dbReference>
<sequence>MCLRSIWCEQSWVVHGGPSWSSTVIVSSTDALIQEYATTPVTSAMDGTQYSLTDLCWHHPVFQLLEAQGAFTVETAKALAIRDALRTFVDWGIPISIVESDNFVCD</sequence>
<reference evidence="2" key="1">
    <citation type="submission" date="2016-06" db="EMBL/GenBank/DDBJ databases">
        <title>Parallel loss of symbiosis genes in relatives of nitrogen-fixing non-legume Parasponia.</title>
        <authorList>
            <person name="Van Velzen R."/>
            <person name="Holmer R."/>
            <person name="Bu F."/>
            <person name="Rutten L."/>
            <person name="Van Zeijl A."/>
            <person name="Liu W."/>
            <person name="Santuari L."/>
            <person name="Cao Q."/>
            <person name="Sharma T."/>
            <person name="Shen D."/>
            <person name="Roswanjaya Y."/>
            <person name="Wardhani T."/>
            <person name="Kalhor M.S."/>
            <person name="Jansen J."/>
            <person name="Van den Hoogen J."/>
            <person name="Gungor B."/>
            <person name="Hartog M."/>
            <person name="Hontelez J."/>
            <person name="Verver J."/>
            <person name="Yang W.-C."/>
            <person name="Schijlen E."/>
            <person name="Repin R."/>
            <person name="Schilthuizen M."/>
            <person name="Schranz E."/>
            <person name="Heidstra R."/>
            <person name="Miyata K."/>
            <person name="Fedorova E."/>
            <person name="Kohlen W."/>
            <person name="Bisseling T."/>
            <person name="Smit S."/>
            <person name="Geurts R."/>
        </authorList>
    </citation>
    <scope>NUCLEOTIDE SEQUENCE [LARGE SCALE GENOMIC DNA]</scope>
    <source>
        <strain evidence="2">cv. RG33-2</strain>
    </source>
</reference>
<evidence type="ECO:0000313" key="1">
    <source>
        <dbReference type="EMBL" id="PON89637.1"/>
    </source>
</evidence>
<protein>
    <submittedName>
        <fullName evidence="1">Uncharacterized protein</fullName>
    </submittedName>
</protein>
<gene>
    <name evidence="1" type="ORF">TorRG33x02_146190</name>
</gene>